<dbReference type="Proteomes" id="UP000188937">
    <property type="component" value="Chromosome"/>
</dbReference>
<dbReference type="SUPFAM" id="SSF55347">
    <property type="entry name" value="Glyceraldehyde-3-phosphate dehydrogenase-like, C-terminal domain"/>
    <property type="match status" value="1"/>
</dbReference>
<dbReference type="InterPro" id="IPR005106">
    <property type="entry name" value="Asp/hSer_DH_NAD-bd"/>
</dbReference>
<dbReference type="GO" id="GO:0051287">
    <property type="term" value="F:NAD binding"/>
    <property type="evidence" value="ECO:0007669"/>
    <property type="project" value="UniProtKB-UniRule"/>
</dbReference>
<evidence type="ECO:0000256" key="5">
    <source>
        <dbReference type="ARBA" id="ARBA00023027"/>
    </source>
</evidence>
<evidence type="ECO:0000256" key="6">
    <source>
        <dbReference type="HAMAP-Rule" id="MF_01265"/>
    </source>
</evidence>
<dbReference type="OrthoDB" id="8456681at2"/>
<dbReference type="PANTHER" id="PTHR31873">
    <property type="entry name" value="L-ASPARTATE DEHYDROGENASE-RELATED"/>
    <property type="match status" value="1"/>
</dbReference>
<dbReference type="Pfam" id="PF03447">
    <property type="entry name" value="NAD_binding_3"/>
    <property type="match status" value="1"/>
</dbReference>
<feature type="binding site" evidence="6">
    <location>
        <position position="187"/>
    </location>
    <ligand>
        <name>NAD(+)</name>
        <dbReference type="ChEBI" id="CHEBI:57540"/>
    </ligand>
</feature>
<evidence type="ECO:0000256" key="1">
    <source>
        <dbReference type="ARBA" id="ARBA00008331"/>
    </source>
</evidence>
<evidence type="ECO:0000313" key="9">
    <source>
        <dbReference type="EMBL" id="AQS85676.1"/>
    </source>
</evidence>
<dbReference type="KEGG" id="aace:A0U92_13860"/>
<protein>
    <recommendedName>
        <fullName evidence="6">L-aspartate dehydrogenase</fullName>
        <ecNumber evidence="6">1.4.1.21</ecNumber>
    </recommendedName>
</protein>
<evidence type="ECO:0000259" key="7">
    <source>
        <dbReference type="Pfam" id="PF01958"/>
    </source>
</evidence>
<proteinExistence type="inferred from homology"/>
<dbReference type="Gene3D" id="3.40.50.720">
    <property type="entry name" value="NAD(P)-binding Rossmann-like Domain"/>
    <property type="match status" value="1"/>
</dbReference>
<evidence type="ECO:0000259" key="8">
    <source>
        <dbReference type="Pfam" id="PF03447"/>
    </source>
</evidence>
<dbReference type="GO" id="GO:0050661">
    <property type="term" value="F:NADP binding"/>
    <property type="evidence" value="ECO:0007669"/>
    <property type="project" value="UniProtKB-UniRule"/>
</dbReference>
<feature type="active site" evidence="6">
    <location>
        <position position="217"/>
    </location>
</feature>
<dbReference type="PIRSF" id="PIRSF005227">
    <property type="entry name" value="Asp_dh_NAD_syn"/>
    <property type="match status" value="1"/>
</dbReference>
<dbReference type="GO" id="GO:0016639">
    <property type="term" value="F:oxidoreductase activity, acting on the CH-NH2 group of donors, NAD or NADP as acceptor"/>
    <property type="evidence" value="ECO:0007669"/>
    <property type="project" value="UniProtKB-UniRule"/>
</dbReference>
<gene>
    <name evidence="6" type="primary">nadX</name>
    <name evidence="9" type="ORF">A0U92_13860</name>
</gene>
<dbReference type="Pfam" id="PF01958">
    <property type="entry name" value="Asp_DH_C"/>
    <property type="match status" value="1"/>
</dbReference>
<keyword evidence="2 6" id="KW-0662">Pyridine nucleotide biosynthesis</keyword>
<dbReference type="GO" id="GO:0009435">
    <property type="term" value="P:NAD+ biosynthetic process"/>
    <property type="evidence" value="ECO:0007669"/>
    <property type="project" value="UniProtKB-UniRule"/>
</dbReference>
<comment type="catalytic activity">
    <reaction evidence="6">
        <text>L-aspartate + NAD(+) + H2O = oxaloacetate + NH4(+) + NADH + H(+)</text>
        <dbReference type="Rhea" id="RHEA:11788"/>
        <dbReference type="ChEBI" id="CHEBI:15377"/>
        <dbReference type="ChEBI" id="CHEBI:15378"/>
        <dbReference type="ChEBI" id="CHEBI:16452"/>
        <dbReference type="ChEBI" id="CHEBI:28938"/>
        <dbReference type="ChEBI" id="CHEBI:29991"/>
        <dbReference type="ChEBI" id="CHEBI:57540"/>
        <dbReference type="ChEBI" id="CHEBI:57945"/>
        <dbReference type="EC" id="1.4.1.21"/>
    </reaction>
</comment>
<comment type="catalytic activity">
    <reaction evidence="6">
        <text>L-aspartate + NADP(+) + H2O = oxaloacetate + NH4(+) + NADPH + H(+)</text>
        <dbReference type="Rhea" id="RHEA:11784"/>
        <dbReference type="ChEBI" id="CHEBI:15377"/>
        <dbReference type="ChEBI" id="CHEBI:15378"/>
        <dbReference type="ChEBI" id="CHEBI:16452"/>
        <dbReference type="ChEBI" id="CHEBI:28938"/>
        <dbReference type="ChEBI" id="CHEBI:29991"/>
        <dbReference type="ChEBI" id="CHEBI:57783"/>
        <dbReference type="ChEBI" id="CHEBI:58349"/>
        <dbReference type="EC" id="1.4.1.21"/>
    </reaction>
</comment>
<dbReference type="SUPFAM" id="SSF51735">
    <property type="entry name" value="NAD(P)-binding Rossmann-fold domains"/>
    <property type="match status" value="1"/>
</dbReference>
<keyword evidence="10" id="KW-1185">Reference proteome</keyword>
<dbReference type="InterPro" id="IPR020626">
    <property type="entry name" value="Asp_DH_prok"/>
</dbReference>
<comment type="similarity">
    <text evidence="1 6">Belongs to the L-aspartate dehydrogenase family.</text>
</comment>
<organism evidence="9 10">
    <name type="scientific">Acetobacter aceti</name>
    <dbReference type="NCBI Taxonomy" id="435"/>
    <lineage>
        <taxon>Bacteria</taxon>
        <taxon>Pseudomonadati</taxon>
        <taxon>Pseudomonadota</taxon>
        <taxon>Alphaproteobacteria</taxon>
        <taxon>Acetobacterales</taxon>
        <taxon>Acetobacteraceae</taxon>
        <taxon>Acetobacter</taxon>
        <taxon>Acetobacter subgen. Acetobacter</taxon>
    </lineage>
</organism>
<evidence type="ECO:0000256" key="3">
    <source>
        <dbReference type="ARBA" id="ARBA00022857"/>
    </source>
</evidence>
<dbReference type="GO" id="GO:0033735">
    <property type="term" value="F:aspartate dehydrogenase [NAD(P)+] activity"/>
    <property type="evidence" value="ECO:0007669"/>
    <property type="project" value="UniProtKB-EC"/>
</dbReference>
<keyword evidence="4 6" id="KW-0560">Oxidoreductase</keyword>
<dbReference type="EMBL" id="CP014692">
    <property type="protein sequence ID" value="AQS85676.1"/>
    <property type="molecule type" value="Genomic_DNA"/>
</dbReference>
<comment type="pathway">
    <text evidence="6">Cofactor biosynthesis; NAD(+) biosynthesis; iminoaspartate from L-aspartate (dehydrogenase route): step 1/1.</text>
</comment>
<dbReference type="InterPro" id="IPR036291">
    <property type="entry name" value="NAD(P)-bd_dom_sf"/>
</dbReference>
<keyword evidence="3 6" id="KW-0521">NADP</keyword>
<sequence>MTKEGLHLGLIGSGSMAATVVAALTDAGVRIERLSVLVRPGREAAGEDAITEWKTGGAVSRVISSVEELIALEPDIVGECASQQAVASCVPSLLAAGIETVIASVGALADPDILASLYQIRSEKFHIATGAVAGMDGLSAARLSGLTEVVYTGRKPPSSWPGGGTDYAIIFKGSAREAALQFPKNANVAATVALAGIGFDRTQVLLIADPECSNNVHEISFVSGCARGNFRMEGVPSPDNPKTSLTAGYSVANVILNAIRPVLQTIARNVV</sequence>
<feature type="domain" description="Aspartate/homoserine dehydrogenase NAD-binding" evidence="8">
    <location>
        <begin position="12"/>
        <end position="122"/>
    </location>
</feature>
<comment type="function">
    <text evidence="6">Specifically catalyzes the NAD or NADP-dependent dehydrogenation of L-aspartate to iminoaspartate.</text>
</comment>
<dbReference type="NCBIfam" id="NF009828">
    <property type="entry name" value="PRK13303.1-3"/>
    <property type="match status" value="1"/>
</dbReference>
<dbReference type="STRING" id="435.A0U92_13860"/>
<dbReference type="UniPathway" id="UPA00253">
    <property type="reaction ID" value="UER00456"/>
</dbReference>
<comment type="miscellaneous">
    <text evidence="6">The iminoaspartate product is unstable in aqueous solution and can decompose to oxaloacetate and ammonia.</text>
</comment>
<feature type="domain" description="Aspartate dehydrogenase" evidence="7">
    <location>
        <begin position="168"/>
        <end position="251"/>
    </location>
</feature>
<accession>A0A1U9KIT9</accession>
<feature type="binding site" evidence="6">
    <location>
        <position position="131"/>
    </location>
    <ligand>
        <name>NAD(+)</name>
        <dbReference type="ChEBI" id="CHEBI:57540"/>
    </ligand>
</feature>
<dbReference type="Gene3D" id="3.30.360.10">
    <property type="entry name" value="Dihydrodipicolinate Reductase, domain 2"/>
    <property type="match status" value="1"/>
</dbReference>
<dbReference type="RefSeq" id="WP_077813725.1">
    <property type="nucleotide sequence ID" value="NZ_CP014692.1"/>
</dbReference>
<dbReference type="HAMAP" id="MF_01265">
    <property type="entry name" value="NadX"/>
    <property type="match status" value="1"/>
</dbReference>
<dbReference type="EC" id="1.4.1.21" evidence="6"/>
<name>A0A1U9KIT9_ACEAC</name>
<evidence type="ECO:0000256" key="2">
    <source>
        <dbReference type="ARBA" id="ARBA00022642"/>
    </source>
</evidence>
<dbReference type="PANTHER" id="PTHR31873:SF6">
    <property type="entry name" value="ASPARTATE DEHYDROGENASE DOMAIN-CONTAINING PROTEIN"/>
    <property type="match status" value="1"/>
</dbReference>
<dbReference type="InterPro" id="IPR002811">
    <property type="entry name" value="Asp_DH"/>
</dbReference>
<evidence type="ECO:0000313" key="10">
    <source>
        <dbReference type="Proteomes" id="UP000188937"/>
    </source>
</evidence>
<keyword evidence="5 6" id="KW-0520">NAD</keyword>
<dbReference type="InterPro" id="IPR011182">
    <property type="entry name" value="L-Asp_DH"/>
</dbReference>
<evidence type="ECO:0000256" key="4">
    <source>
        <dbReference type="ARBA" id="ARBA00023002"/>
    </source>
</evidence>
<dbReference type="AlphaFoldDB" id="A0A1U9KIT9"/>
<reference evidence="9 10" key="1">
    <citation type="submission" date="2016-03" db="EMBL/GenBank/DDBJ databases">
        <title>Acetic acid bacteria sequencing.</title>
        <authorList>
            <person name="Brandt J."/>
            <person name="Jakob F."/>
            <person name="Vogel R.F."/>
        </authorList>
    </citation>
    <scope>NUCLEOTIDE SEQUENCE [LARGE SCALE GENOMIC DNA]</scope>
    <source>
        <strain evidence="9 10">TMW2.1153</strain>
    </source>
</reference>